<dbReference type="InterPro" id="IPR001757">
    <property type="entry name" value="P_typ_ATPase"/>
</dbReference>
<evidence type="ECO:0000256" key="1">
    <source>
        <dbReference type="ARBA" id="ARBA00004141"/>
    </source>
</evidence>
<feature type="region of interest" description="Disordered" evidence="17">
    <location>
        <begin position="1"/>
        <end position="70"/>
    </location>
</feature>
<reference evidence="21" key="1">
    <citation type="submission" date="2020-09" db="EMBL/GenBank/DDBJ databases">
        <title>Genome-Enabled Discovery of Anthraquinone Biosynthesis in Senna tora.</title>
        <authorList>
            <person name="Kang S.-H."/>
            <person name="Pandey R.P."/>
            <person name="Lee C.-M."/>
            <person name="Sim J.-S."/>
            <person name="Jeong J.-T."/>
            <person name="Choi B.-S."/>
            <person name="Jung M."/>
            <person name="Ginzburg D."/>
            <person name="Zhao K."/>
            <person name="Won S.Y."/>
            <person name="Oh T.-J."/>
            <person name="Yu Y."/>
            <person name="Kim N.-H."/>
            <person name="Lee O.R."/>
            <person name="Lee T.-H."/>
            <person name="Bashyal P."/>
            <person name="Kim T.-S."/>
            <person name="Lee W.-H."/>
            <person name="Kawkins C."/>
            <person name="Kim C.-K."/>
            <person name="Kim J.S."/>
            <person name="Ahn B.O."/>
            <person name="Rhee S.Y."/>
            <person name="Sohng J.K."/>
        </authorList>
    </citation>
    <scope>NUCLEOTIDE SEQUENCE</scope>
    <source>
        <tissue evidence="21">Leaf</tissue>
    </source>
</reference>
<dbReference type="CDD" id="cd02073">
    <property type="entry name" value="P-type_ATPase_APLT_Dnf-like"/>
    <property type="match status" value="1"/>
</dbReference>
<feature type="domain" description="P-type ATPase C-terminal" evidence="20">
    <location>
        <begin position="913"/>
        <end position="1152"/>
    </location>
</feature>
<feature type="binding site" evidence="14">
    <location>
        <position position="890"/>
    </location>
    <ligand>
        <name>ATP</name>
        <dbReference type="ChEBI" id="CHEBI:30616"/>
    </ligand>
</feature>
<keyword evidence="7 14" id="KW-0067">ATP-binding</keyword>
<evidence type="ECO:0000256" key="12">
    <source>
        <dbReference type="ARBA" id="ARBA00034036"/>
    </source>
</evidence>
<dbReference type="FunFam" id="3.40.1110.10:FF:000025">
    <property type="entry name" value="Phospholipid-transporting ATPase"/>
    <property type="match status" value="1"/>
</dbReference>
<evidence type="ECO:0000256" key="3">
    <source>
        <dbReference type="ARBA" id="ARBA00008109"/>
    </source>
</evidence>
<dbReference type="InterPro" id="IPR018303">
    <property type="entry name" value="ATPase_P-typ_P_site"/>
</dbReference>
<dbReference type="FunFam" id="3.40.50.1000:FF:000221">
    <property type="entry name" value="Phospholipid-transporting ATPase"/>
    <property type="match status" value="1"/>
</dbReference>
<feature type="transmembrane region" description="Helical" evidence="16">
    <location>
        <begin position="1124"/>
        <end position="1143"/>
    </location>
</feature>
<feature type="binding site" evidence="14">
    <location>
        <position position="469"/>
    </location>
    <ligand>
        <name>ATP</name>
        <dbReference type="ChEBI" id="CHEBI:30616"/>
    </ligand>
</feature>
<keyword evidence="22" id="KW-1185">Reference proteome</keyword>
<dbReference type="SUPFAM" id="SSF81653">
    <property type="entry name" value="Calcium ATPase, transduction domain A"/>
    <property type="match status" value="1"/>
</dbReference>
<feature type="binding site" evidence="14">
    <location>
        <position position="757"/>
    </location>
    <ligand>
        <name>ATP</name>
        <dbReference type="ChEBI" id="CHEBI:30616"/>
    </ligand>
</feature>
<keyword evidence="9 16" id="KW-1278">Translocase</keyword>
<dbReference type="GO" id="GO:0005886">
    <property type="term" value="C:plasma membrane"/>
    <property type="evidence" value="ECO:0007669"/>
    <property type="project" value="TreeGrafter"/>
</dbReference>
<dbReference type="SFLD" id="SFLDS00003">
    <property type="entry name" value="Haloacid_Dehalogenase"/>
    <property type="match status" value="1"/>
</dbReference>
<feature type="binding site" evidence="14">
    <location>
        <position position="470"/>
    </location>
    <ligand>
        <name>ATP</name>
        <dbReference type="ChEBI" id="CHEBI:30616"/>
    </ligand>
</feature>
<comment type="similarity">
    <text evidence="3 16">Belongs to the cation transport ATPase (P-type) (TC 3.A.3) family. Type IV subfamily.</text>
</comment>
<dbReference type="PRINTS" id="PR00121">
    <property type="entry name" value="NAKATPASE"/>
</dbReference>
<feature type="transmembrane region" description="Helical" evidence="16">
    <location>
        <begin position="147"/>
        <end position="165"/>
    </location>
</feature>
<dbReference type="InterPro" id="IPR032631">
    <property type="entry name" value="P-type_ATPase_N"/>
</dbReference>
<dbReference type="NCBIfam" id="TIGR01652">
    <property type="entry name" value="ATPase-Plipid"/>
    <property type="match status" value="1"/>
</dbReference>
<dbReference type="SFLD" id="SFLDF00027">
    <property type="entry name" value="p-type_atpase"/>
    <property type="match status" value="1"/>
</dbReference>
<dbReference type="GO" id="GO:0140326">
    <property type="term" value="F:ATPase-coupled intramembrane lipid transporter activity"/>
    <property type="evidence" value="ECO:0007669"/>
    <property type="project" value="UniProtKB-EC"/>
</dbReference>
<evidence type="ECO:0000256" key="13">
    <source>
        <dbReference type="PIRSR" id="PIRSR606539-1"/>
    </source>
</evidence>
<dbReference type="Pfam" id="PF00122">
    <property type="entry name" value="E1-E2_ATPase"/>
    <property type="match status" value="1"/>
</dbReference>
<dbReference type="FunFam" id="2.70.150.10:FF:000054">
    <property type="entry name" value="Phospholipid-transporting ATPase"/>
    <property type="match status" value="1"/>
</dbReference>
<feature type="binding site" evidence="14">
    <location>
        <position position="867"/>
    </location>
    <ligand>
        <name>ATP</name>
        <dbReference type="ChEBI" id="CHEBI:30616"/>
    </ligand>
</feature>
<dbReference type="InterPro" id="IPR059000">
    <property type="entry name" value="ATPase_P-type_domA"/>
</dbReference>
<evidence type="ECO:0000256" key="7">
    <source>
        <dbReference type="ARBA" id="ARBA00022840"/>
    </source>
</evidence>
<evidence type="ECO:0000256" key="11">
    <source>
        <dbReference type="ARBA" id="ARBA00023136"/>
    </source>
</evidence>
<dbReference type="NCBIfam" id="TIGR01494">
    <property type="entry name" value="ATPase_P-type"/>
    <property type="match status" value="3"/>
</dbReference>
<dbReference type="SUPFAM" id="SSF81660">
    <property type="entry name" value="Metal cation-transporting ATPase, ATP-binding domain N"/>
    <property type="match status" value="1"/>
</dbReference>
<dbReference type="EMBL" id="JAAIUW010000007">
    <property type="protein sequence ID" value="KAF7824815.1"/>
    <property type="molecule type" value="Genomic_DNA"/>
</dbReference>
<dbReference type="PRINTS" id="PR00119">
    <property type="entry name" value="CATATPASE"/>
</dbReference>
<feature type="binding site" evidence="14">
    <location>
        <position position="642"/>
    </location>
    <ligand>
        <name>ATP</name>
        <dbReference type="ChEBI" id="CHEBI:30616"/>
    </ligand>
</feature>
<dbReference type="InterPro" id="IPR023299">
    <property type="entry name" value="ATPase_P-typ_cyto_dom_N"/>
</dbReference>
<name>A0A834TQN9_9FABA</name>
<dbReference type="Gene3D" id="2.70.150.10">
    <property type="entry name" value="Calcium-transporting ATPase, cytoplasmic transduction domain A"/>
    <property type="match status" value="1"/>
</dbReference>
<dbReference type="InterPro" id="IPR008250">
    <property type="entry name" value="ATPase_P-typ_transduc_dom_A_sf"/>
</dbReference>
<dbReference type="Gene3D" id="3.40.1110.10">
    <property type="entry name" value="Calcium-transporting ATPase, cytoplasmic domain N"/>
    <property type="match status" value="1"/>
</dbReference>
<feature type="binding site" evidence="14">
    <location>
        <position position="468"/>
    </location>
    <ligand>
        <name>ATP</name>
        <dbReference type="ChEBI" id="CHEBI:30616"/>
    </ligand>
</feature>
<dbReference type="OrthoDB" id="377733at2759"/>
<dbReference type="AlphaFoldDB" id="A0A834TQN9"/>
<feature type="binding site" evidence="14">
    <location>
        <position position="759"/>
    </location>
    <ligand>
        <name>ATP</name>
        <dbReference type="ChEBI" id="CHEBI:30616"/>
    </ligand>
</feature>
<dbReference type="EC" id="7.6.2.1" evidence="16"/>
<feature type="binding site" evidence="15">
    <location>
        <position position="891"/>
    </location>
    <ligand>
        <name>Mg(2+)</name>
        <dbReference type="ChEBI" id="CHEBI:18420"/>
    </ligand>
</feature>
<feature type="compositionally biased region" description="Polar residues" evidence="17">
    <location>
        <begin position="1"/>
        <end position="14"/>
    </location>
</feature>
<feature type="transmembrane region" description="Helical" evidence="16">
    <location>
        <begin position="340"/>
        <end position="364"/>
    </location>
</feature>
<dbReference type="GO" id="GO:0000287">
    <property type="term" value="F:magnesium ion binding"/>
    <property type="evidence" value="ECO:0007669"/>
    <property type="project" value="UniProtKB-UniRule"/>
</dbReference>
<feature type="transmembrane region" description="Helical" evidence="16">
    <location>
        <begin position="123"/>
        <end position="141"/>
    </location>
</feature>
<feature type="binding site" evidence="15">
    <location>
        <position position="468"/>
    </location>
    <ligand>
        <name>Mg(2+)</name>
        <dbReference type="ChEBI" id="CHEBI:18420"/>
    </ligand>
</feature>
<feature type="binding site" evidence="15">
    <location>
        <position position="470"/>
    </location>
    <ligand>
        <name>Mg(2+)</name>
        <dbReference type="ChEBI" id="CHEBI:18420"/>
    </ligand>
</feature>
<evidence type="ECO:0000256" key="16">
    <source>
        <dbReference type="RuleBase" id="RU362033"/>
    </source>
</evidence>
<dbReference type="InterPro" id="IPR044492">
    <property type="entry name" value="P_typ_ATPase_HD_dom"/>
</dbReference>
<dbReference type="GO" id="GO:0045332">
    <property type="term" value="P:phospholipid translocation"/>
    <property type="evidence" value="ECO:0007669"/>
    <property type="project" value="TreeGrafter"/>
</dbReference>
<evidence type="ECO:0000259" key="19">
    <source>
        <dbReference type="Pfam" id="PF16209"/>
    </source>
</evidence>
<keyword evidence="11 16" id="KW-0472">Membrane</keyword>
<feature type="transmembrane region" description="Helical" evidence="16">
    <location>
        <begin position="399"/>
        <end position="420"/>
    </location>
</feature>
<dbReference type="Pfam" id="PF16212">
    <property type="entry name" value="PhoLip_ATPase_C"/>
    <property type="match status" value="1"/>
</dbReference>
<feature type="transmembrane region" description="Helical" evidence="16">
    <location>
        <begin position="980"/>
        <end position="997"/>
    </location>
</feature>
<keyword evidence="10 16" id="KW-1133">Transmembrane helix</keyword>
<feature type="transmembrane region" description="Helical" evidence="16">
    <location>
        <begin position="1084"/>
        <end position="1104"/>
    </location>
</feature>
<comment type="caution">
    <text evidence="21">The sequence shown here is derived from an EMBL/GenBank/DDBJ whole genome shotgun (WGS) entry which is preliminary data.</text>
</comment>
<feature type="binding site" evidence="14">
    <location>
        <position position="619"/>
    </location>
    <ligand>
        <name>ATP</name>
        <dbReference type="ChEBI" id="CHEBI:30616"/>
    </ligand>
</feature>
<dbReference type="Proteomes" id="UP000634136">
    <property type="component" value="Unassembled WGS sequence"/>
</dbReference>
<evidence type="ECO:0000256" key="10">
    <source>
        <dbReference type="ARBA" id="ARBA00022989"/>
    </source>
</evidence>
<evidence type="ECO:0000313" key="21">
    <source>
        <dbReference type="EMBL" id="KAF7824815.1"/>
    </source>
</evidence>
<evidence type="ECO:0000256" key="4">
    <source>
        <dbReference type="ARBA" id="ARBA00022692"/>
    </source>
</evidence>
<feature type="compositionally biased region" description="Low complexity" evidence="17">
    <location>
        <begin position="22"/>
        <end position="34"/>
    </location>
</feature>
<feature type="transmembrane region" description="Helical" evidence="16">
    <location>
        <begin position="953"/>
        <end position="974"/>
    </location>
</feature>
<dbReference type="PROSITE" id="PS00154">
    <property type="entry name" value="ATPASE_E1_E2"/>
    <property type="match status" value="1"/>
</dbReference>
<dbReference type="PANTHER" id="PTHR24092">
    <property type="entry name" value="PROBABLE PHOSPHOLIPID-TRANSPORTING ATPASE"/>
    <property type="match status" value="1"/>
</dbReference>
<feature type="active site" description="4-aspartylphosphate intermediate" evidence="13">
    <location>
        <position position="468"/>
    </location>
</feature>
<evidence type="ECO:0000256" key="14">
    <source>
        <dbReference type="PIRSR" id="PIRSR606539-2"/>
    </source>
</evidence>
<dbReference type="GO" id="GO:0016887">
    <property type="term" value="F:ATP hydrolysis activity"/>
    <property type="evidence" value="ECO:0007669"/>
    <property type="project" value="InterPro"/>
</dbReference>
<organism evidence="21 22">
    <name type="scientific">Senna tora</name>
    <dbReference type="NCBI Taxonomy" id="362788"/>
    <lineage>
        <taxon>Eukaryota</taxon>
        <taxon>Viridiplantae</taxon>
        <taxon>Streptophyta</taxon>
        <taxon>Embryophyta</taxon>
        <taxon>Tracheophyta</taxon>
        <taxon>Spermatophyta</taxon>
        <taxon>Magnoliopsida</taxon>
        <taxon>eudicotyledons</taxon>
        <taxon>Gunneridae</taxon>
        <taxon>Pentapetalae</taxon>
        <taxon>rosids</taxon>
        <taxon>fabids</taxon>
        <taxon>Fabales</taxon>
        <taxon>Fabaceae</taxon>
        <taxon>Caesalpinioideae</taxon>
        <taxon>Cassia clade</taxon>
        <taxon>Senna</taxon>
    </lineage>
</organism>
<feature type="transmembrane region" description="Helical" evidence="16">
    <location>
        <begin position="1026"/>
        <end position="1050"/>
    </location>
</feature>
<dbReference type="SFLD" id="SFLDG00002">
    <property type="entry name" value="C1.7:_P-type_atpase_like"/>
    <property type="match status" value="1"/>
</dbReference>
<comment type="catalytic activity">
    <reaction evidence="12 16">
        <text>ATP + H2O + phospholipidSide 1 = ADP + phosphate + phospholipidSide 2.</text>
        <dbReference type="EC" id="7.6.2.1"/>
    </reaction>
</comment>
<evidence type="ECO:0000256" key="17">
    <source>
        <dbReference type="SAM" id="MobiDB-lite"/>
    </source>
</evidence>
<dbReference type="InterPro" id="IPR036412">
    <property type="entry name" value="HAD-like_sf"/>
</dbReference>
<dbReference type="GO" id="GO:0005524">
    <property type="term" value="F:ATP binding"/>
    <property type="evidence" value="ECO:0007669"/>
    <property type="project" value="UniProtKB-UniRule"/>
</dbReference>
<dbReference type="InterPro" id="IPR006539">
    <property type="entry name" value="P-type_ATPase_IV"/>
</dbReference>
<dbReference type="InterPro" id="IPR023298">
    <property type="entry name" value="ATPase_P-typ_TM_dom_sf"/>
</dbReference>
<dbReference type="InterPro" id="IPR023214">
    <property type="entry name" value="HAD_sf"/>
</dbReference>
<evidence type="ECO:0000256" key="6">
    <source>
        <dbReference type="ARBA" id="ARBA00022741"/>
    </source>
</evidence>
<evidence type="ECO:0000259" key="20">
    <source>
        <dbReference type="Pfam" id="PF16212"/>
    </source>
</evidence>
<dbReference type="Pfam" id="PF16209">
    <property type="entry name" value="PhoLip_ATPase_N"/>
    <property type="match status" value="1"/>
</dbReference>
<accession>A0A834TQN9</accession>
<dbReference type="PANTHER" id="PTHR24092:SF91">
    <property type="entry name" value="PHOSPHOLIPID-TRANSPORTING ATPASE 1"/>
    <property type="match status" value="1"/>
</dbReference>
<evidence type="ECO:0000256" key="2">
    <source>
        <dbReference type="ARBA" id="ARBA00004308"/>
    </source>
</evidence>
<feature type="binding site" evidence="14">
    <location>
        <position position="677"/>
    </location>
    <ligand>
        <name>ATP</name>
        <dbReference type="ChEBI" id="CHEBI:30616"/>
    </ligand>
</feature>
<feature type="domain" description="P-type ATPase A" evidence="18">
    <location>
        <begin position="181"/>
        <end position="244"/>
    </location>
</feature>
<feature type="transmembrane region" description="Helical" evidence="16">
    <location>
        <begin position="1056"/>
        <end position="1077"/>
    </location>
</feature>
<dbReference type="InterPro" id="IPR032630">
    <property type="entry name" value="P_typ_ATPase_c"/>
</dbReference>
<evidence type="ECO:0000256" key="8">
    <source>
        <dbReference type="ARBA" id="ARBA00022842"/>
    </source>
</evidence>
<feature type="binding site" evidence="14">
    <location>
        <position position="758"/>
    </location>
    <ligand>
        <name>ATP</name>
        <dbReference type="ChEBI" id="CHEBI:30616"/>
    </ligand>
</feature>
<feature type="binding site" evidence="14">
    <location>
        <position position="861"/>
    </location>
    <ligand>
        <name>ATP</name>
        <dbReference type="ChEBI" id="CHEBI:30616"/>
    </ligand>
</feature>
<evidence type="ECO:0000256" key="15">
    <source>
        <dbReference type="PIRSR" id="PIRSR606539-3"/>
    </source>
</evidence>
<keyword evidence="5 15" id="KW-0479">Metal-binding</keyword>
<evidence type="ECO:0000256" key="5">
    <source>
        <dbReference type="ARBA" id="ARBA00022723"/>
    </source>
</evidence>
<comment type="subcellular location">
    <subcellularLocation>
        <location evidence="2">Endomembrane system</location>
    </subcellularLocation>
    <subcellularLocation>
        <location evidence="1 16">Membrane</location>
        <topology evidence="1 16">Multi-pass membrane protein</topology>
    </subcellularLocation>
</comment>
<comment type="cofactor">
    <cofactor evidence="15">
        <name>Mg(2+)</name>
        <dbReference type="ChEBI" id="CHEBI:18420"/>
    </cofactor>
</comment>
<keyword evidence="6 14" id="KW-0547">Nucleotide-binding</keyword>
<evidence type="ECO:0000256" key="9">
    <source>
        <dbReference type="ARBA" id="ARBA00022967"/>
    </source>
</evidence>
<sequence length="1189" mass="132824">MMVDSSNPGENSSRPFEPGLKSSSRGSALSSQSRGSDRISVREVSFGHSGSKPVRYGSKGGADSEGFSVSQKEISDEDARLVYINDPLKTNERFEFAGNSIRTGKYSVLTFLPRNLFEQFHRVAYIYFLIIAILNQLPQLAVFGRGVSILPLAFVLLVTAVKDAYEDWRRHRSDKVENNRLASVLVDGQFQEKKWKDIRVGEIVKIHANETIPCDIVLLSTSDPTGVAYVQTINLDGESNLKTRYAKQETLSKLPEKEIITGLIKCEKPNRNIYGFQANMEVDQKRLSLGSSNIVLRGCELKNTSWALGVAVYCGPETKAMLNSSGAPSKRSRLETRMNYEIIILSFFLVALCTVTSVCAAVWLKRHKDELNLLPYYRKLDISEGEVESYNYYGWGLEIVFTFLMSVIVFQVMIPISLYISMELVRVGQAYFMVQDDEMYDEASNSRFQCRALNINEDLGQIKYVFSDKTGTLTENKMEFQCASIWGVDYSKAKASQENEEAGYSVEVDGAVLRPKMKVKVDPELLQLSKSGFENKEGKHICDFFLALAACNTIVPLHVDTSDPEVKLIDYQGESPDEQALAYAAAAYGFVLIERTSGHIVIDIRGEKQRFNVLGMHEFDSDRKRMSVILGYPDNSVKLFVKGADTSMLSVIGKSSNMDIISATKSHLHSYSSLGLRTLVIGMRELNTSEFEQWHFAFESASTALMGRAALLRKVANNIENNLCILGASAIEDKLQQGVPESIESLRTAGIQVWVLTGDKQETAISIGYSSKLLTNNMTQIIINSTNRESCRRSLQDALVMSNKLVTMSGANNSTEQSSVHVTTQIALIIDGTSLVYVLDSELEEQLFQLASKCSVVLCCRVAPLQKAGIVALVKKGSSDMTLAIGDGANDVSMIQMADVGVGISGQEGRQAVMASDFAMGQFRFLVPLLLVHGHWNYQRLGYMILYNFYRNAVLVLVLFWYVLFTAFTLTTAVNEWSSMLYSIIYTSLPTIVVGILDKDLSKRTLRKYPQLYGPGQRHEAYNKTLFWWTMADTLWQSMVIFFGPFFAYWGSSIDVSSIGDLWTLAVVILVNLHLAMDVIRWNWITHASIWGSMVVTFICVMIIDAVPSLPGYWAIFETAGTGLFWLCLLGIVIAALLPRLVVKFIYQYYFPDDIQISREAEKVEDSSRVVVGGGQIEMHPIQVDPSRL</sequence>
<dbReference type="SUPFAM" id="SSF81665">
    <property type="entry name" value="Calcium ATPase, transmembrane domain M"/>
    <property type="match status" value="1"/>
</dbReference>
<dbReference type="SUPFAM" id="SSF56784">
    <property type="entry name" value="HAD-like"/>
    <property type="match status" value="1"/>
</dbReference>
<evidence type="ECO:0000313" key="22">
    <source>
        <dbReference type="Proteomes" id="UP000634136"/>
    </source>
</evidence>
<gene>
    <name evidence="21" type="ORF">G2W53_022959</name>
</gene>
<feature type="binding site" evidence="14">
    <location>
        <position position="578"/>
    </location>
    <ligand>
        <name>ATP</name>
        <dbReference type="ChEBI" id="CHEBI:30616"/>
    </ligand>
</feature>
<dbReference type="Gene3D" id="3.40.50.1000">
    <property type="entry name" value="HAD superfamily/HAD-like"/>
    <property type="match status" value="1"/>
</dbReference>
<feature type="binding site" evidence="14">
    <location>
        <position position="891"/>
    </location>
    <ligand>
        <name>ATP</name>
        <dbReference type="ChEBI" id="CHEBI:30616"/>
    </ligand>
</feature>
<evidence type="ECO:0000259" key="18">
    <source>
        <dbReference type="Pfam" id="PF00122"/>
    </source>
</evidence>
<feature type="domain" description="P-type ATPase N-terminal" evidence="19">
    <location>
        <begin position="82"/>
        <end position="148"/>
    </location>
</feature>
<keyword evidence="4 16" id="KW-0812">Transmembrane</keyword>
<proteinExistence type="inferred from homology"/>
<feature type="binding site" evidence="15">
    <location>
        <position position="887"/>
    </location>
    <ligand>
        <name>Mg(2+)</name>
        <dbReference type="ChEBI" id="CHEBI:18420"/>
    </ligand>
</feature>
<protein>
    <recommendedName>
        <fullName evidence="16">Phospholipid-transporting ATPase</fullName>
        <ecNumber evidence="16">7.6.2.1</ecNumber>
    </recommendedName>
</protein>
<keyword evidence="8 15" id="KW-0460">Magnesium</keyword>
<dbReference type="Pfam" id="PF13246">
    <property type="entry name" value="Cation_ATPase"/>
    <property type="match status" value="1"/>
</dbReference>